<feature type="signal peptide" evidence="1">
    <location>
        <begin position="1"/>
        <end position="23"/>
    </location>
</feature>
<feature type="chain" id="PRO_5014930520" evidence="1">
    <location>
        <begin position="24"/>
        <end position="277"/>
    </location>
</feature>
<keyword evidence="1" id="KW-0732">Signal</keyword>
<dbReference type="InterPro" id="IPR015000">
    <property type="entry name" value="EipB-like"/>
</dbReference>
<evidence type="ECO:0000313" key="2">
    <source>
        <dbReference type="EMBL" id="PKU26256.1"/>
    </source>
</evidence>
<dbReference type="PROSITE" id="PS51257">
    <property type="entry name" value="PROKAR_LIPOPROTEIN"/>
    <property type="match status" value="1"/>
</dbReference>
<comment type="caution">
    <text evidence="2">The sequence shown here is derived from an EMBL/GenBank/DDBJ whole genome shotgun (WGS) entry which is preliminary data.</text>
</comment>
<gene>
    <name evidence="2" type="ORF">CWS72_02700</name>
</gene>
<dbReference type="AlphaFoldDB" id="A0A2N3Q0S4"/>
<protein>
    <submittedName>
        <fullName evidence="2">DUF1849 domain-containing protein</fullName>
    </submittedName>
</protein>
<evidence type="ECO:0000256" key="1">
    <source>
        <dbReference type="SAM" id="SignalP"/>
    </source>
</evidence>
<dbReference type="Pfam" id="PF08904">
    <property type="entry name" value="EipB_like"/>
    <property type="match status" value="1"/>
</dbReference>
<dbReference type="EMBL" id="PIUM01000002">
    <property type="protein sequence ID" value="PKU26256.1"/>
    <property type="molecule type" value="Genomic_DNA"/>
</dbReference>
<keyword evidence="3" id="KW-1185">Reference proteome</keyword>
<dbReference type="OrthoDB" id="9815514at2"/>
<evidence type="ECO:0000313" key="3">
    <source>
        <dbReference type="Proteomes" id="UP000233293"/>
    </source>
</evidence>
<dbReference type="Proteomes" id="UP000233293">
    <property type="component" value="Unassembled WGS sequence"/>
</dbReference>
<reference evidence="3" key="1">
    <citation type="submission" date="2017-12" db="EMBL/GenBank/DDBJ databases">
        <title>Draft genome sequence of Telmatospirillum siberiense 26-4b1T, an acidotolerant peatland alphaproteobacterium potentially involved in sulfur cycling.</title>
        <authorList>
            <person name="Hausmann B."/>
            <person name="Pjevac P."/>
            <person name="Schreck K."/>
            <person name="Herbold C.W."/>
            <person name="Daims H."/>
            <person name="Wagner M."/>
            <person name="Pester M."/>
            <person name="Loy A."/>
        </authorList>
    </citation>
    <scope>NUCLEOTIDE SEQUENCE [LARGE SCALE GENOMIC DNA]</scope>
    <source>
        <strain evidence="3">26-4b1</strain>
    </source>
</reference>
<organism evidence="2 3">
    <name type="scientific">Telmatospirillum siberiense</name>
    <dbReference type="NCBI Taxonomy" id="382514"/>
    <lineage>
        <taxon>Bacteria</taxon>
        <taxon>Pseudomonadati</taxon>
        <taxon>Pseudomonadota</taxon>
        <taxon>Alphaproteobacteria</taxon>
        <taxon>Rhodospirillales</taxon>
        <taxon>Rhodospirillaceae</taxon>
        <taxon>Telmatospirillum</taxon>
    </lineage>
</organism>
<name>A0A2N3Q0S4_9PROT</name>
<accession>A0A2N3Q0S4</accession>
<proteinExistence type="predicted"/>
<sequence length="277" mass="29355">MSRVAGLALGGLFAACVAGEALAAPAGAELAPHRAVYAMALNATKPGGGVTGASGAMTYKFGDSCDGWTVENRTALTFAYSDGAPVATTWDFVTWESKDGLHYRFRVRSTRDGVVSEEIDGVANLDGQGKGGVAKFSLPEQKTMRLPKGTLFPTEHTIRLLEHAQRGEHMLERVLFDGTGSDGPFDVNAVIGKLFPANANISPAAANPAVNSALLSAPSWRMQMAFFAPAANEPTPDYEVALRYYLNGVADEVVQSFGNFSLKGTLQKLEPLPKPDC</sequence>